<keyword evidence="6 8" id="KW-1133">Transmembrane helix</keyword>
<keyword evidence="3 8" id="KW-0812">Transmembrane</keyword>
<evidence type="ECO:0000256" key="1">
    <source>
        <dbReference type="ARBA" id="ARBA00004141"/>
    </source>
</evidence>
<evidence type="ECO:0000256" key="3">
    <source>
        <dbReference type="ARBA" id="ARBA00022692"/>
    </source>
</evidence>
<evidence type="ECO:0000313" key="10">
    <source>
        <dbReference type="EMBL" id="QDP95729.1"/>
    </source>
</evidence>
<dbReference type="InterPro" id="IPR004364">
    <property type="entry name" value="Aa-tRNA-synt_II"/>
</dbReference>
<feature type="domain" description="Aminoacyl-transfer RNA synthetases class-II family profile" evidence="9">
    <location>
        <begin position="772"/>
        <end position="1086"/>
    </location>
</feature>
<dbReference type="PROSITE" id="PS50862">
    <property type="entry name" value="AA_TRNA_LIGASE_II"/>
    <property type="match status" value="1"/>
</dbReference>
<dbReference type="InterPro" id="IPR018149">
    <property type="entry name" value="Lys-tRNA-synth_II_C"/>
</dbReference>
<accession>A0A516PX19</accession>
<dbReference type="Pfam" id="PF16995">
    <property type="entry name" value="tRNA-synt_2_TM"/>
    <property type="match status" value="1"/>
</dbReference>
<protein>
    <submittedName>
        <fullName evidence="10">Bifunctional lysylphosphatidylglycerol synthetase/lysine--tRNA ligase LysX</fullName>
        <ecNumber evidence="10">2.3.2.3</ecNumber>
        <ecNumber evidence="10">6.1.1.6</ecNumber>
    </submittedName>
</protein>
<keyword evidence="2 10" id="KW-0436">Ligase</keyword>
<feature type="transmembrane region" description="Helical" evidence="8">
    <location>
        <begin position="150"/>
        <end position="173"/>
    </location>
</feature>
<dbReference type="GO" id="GO:0006430">
    <property type="term" value="P:lysyl-tRNA aminoacylation"/>
    <property type="evidence" value="ECO:0007669"/>
    <property type="project" value="InterPro"/>
</dbReference>
<dbReference type="EC" id="2.3.2.3" evidence="10"/>
<dbReference type="KEGG" id="mik:FOE78_07270"/>
<dbReference type="Proteomes" id="UP000319263">
    <property type="component" value="Chromosome"/>
</dbReference>
<feature type="transmembrane region" description="Helical" evidence="8">
    <location>
        <begin position="42"/>
        <end position="68"/>
    </location>
</feature>
<keyword evidence="5" id="KW-0067">ATP-binding</keyword>
<evidence type="ECO:0000259" key="9">
    <source>
        <dbReference type="PROSITE" id="PS50862"/>
    </source>
</evidence>
<evidence type="ECO:0000256" key="6">
    <source>
        <dbReference type="ARBA" id="ARBA00022989"/>
    </source>
</evidence>
<keyword evidence="11" id="KW-1185">Reference proteome</keyword>
<keyword evidence="7" id="KW-0030">Aminoacyl-tRNA synthetase</keyword>
<keyword evidence="10" id="KW-0012">Acyltransferase</keyword>
<dbReference type="GO" id="GO:0005829">
    <property type="term" value="C:cytosol"/>
    <property type="evidence" value="ECO:0007669"/>
    <property type="project" value="TreeGrafter"/>
</dbReference>
<feature type="transmembrane region" description="Helical" evidence="8">
    <location>
        <begin position="80"/>
        <end position="99"/>
    </location>
</feature>
<dbReference type="InterPro" id="IPR024320">
    <property type="entry name" value="LPG_synthase_C"/>
</dbReference>
<organism evidence="10 11">
    <name type="scientific">Microlunatus elymi</name>
    <dbReference type="NCBI Taxonomy" id="2596828"/>
    <lineage>
        <taxon>Bacteria</taxon>
        <taxon>Bacillati</taxon>
        <taxon>Actinomycetota</taxon>
        <taxon>Actinomycetes</taxon>
        <taxon>Propionibacteriales</taxon>
        <taxon>Propionibacteriaceae</taxon>
        <taxon>Microlunatus</taxon>
    </lineage>
</organism>
<dbReference type="SUPFAM" id="SSF55681">
    <property type="entry name" value="Class II aaRS and biotin synthetases"/>
    <property type="match status" value="1"/>
</dbReference>
<dbReference type="PANTHER" id="PTHR42918">
    <property type="entry name" value="LYSYL-TRNA SYNTHETASE"/>
    <property type="match status" value="1"/>
</dbReference>
<evidence type="ECO:0000256" key="8">
    <source>
        <dbReference type="SAM" id="Phobius"/>
    </source>
</evidence>
<dbReference type="Pfam" id="PF01336">
    <property type="entry name" value="tRNA_anti-codon"/>
    <property type="match status" value="1"/>
</dbReference>
<dbReference type="Gene3D" id="2.40.50.140">
    <property type="entry name" value="Nucleic acid-binding proteins"/>
    <property type="match status" value="1"/>
</dbReference>
<dbReference type="EC" id="6.1.1.6" evidence="10"/>
<dbReference type="GO" id="GO:0004824">
    <property type="term" value="F:lysine-tRNA ligase activity"/>
    <property type="evidence" value="ECO:0007669"/>
    <property type="project" value="UniProtKB-EC"/>
</dbReference>
<dbReference type="AlphaFoldDB" id="A0A516PX19"/>
<feature type="transmembrane region" description="Helical" evidence="8">
    <location>
        <begin position="20"/>
        <end position="36"/>
    </location>
</feature>
<sequence length="1094" mass="118924">MVRRGAGDVWPQRIARTLTTAYAVATLAAVGLMLFGRHGGAWFWRLGFGILNIPVDGSFLSVVALYLVTRALIGRKRVGLWLVGLFQLAAIWVGVATLLPVRLSPALALWRTQGPIGRTADILATGVTVAMLVLLWRIRGQFTGRLLPGSWRLAIAAAVIGTAVTGGVMWLLLGVQSTNRQRLDGVVDTVTAVLSGASHRSIRVTGVDPWVIDLTAFLAGVTLLVASSLFLISARPRNRWSPDREIALRELLAADGAEDSLGYFGTRRDRSAVFSPDGRAAVTYRVIAGVSLAAADPIGARDSWPAAIAAWLAEARRYGWQPAVLSAGETGARAYSAAGLRVLLMGDEAILDVARFTRRRPAMTAVRRAAGHARAAGVSVQIRRQSELDGSELEQLANASAGWLNGVNERGFTMALNRDADPADHRNLVVTAYTDGRLVAILRFVPWGWRDASLDLMRRGPDAPAGVTELMITELMARADRLGIARVSLNFCLFRGVYAEAERIGGRTLTKLNAGVLGVLDRFWQLERLYRANEKYRPSWVPRFLCYGDLLVLPRVLLAAAAAEGFLPWPQLRDRPPSRFPAGQLDRLLAITAPPVPSAPQRSDRQTVRRLDRLAELRSQGVDPYPAAEPAGTAATSLRELYETGAQPGRALSVSGRVRAIRDHGGVIFIDLIEGGYSLQLTAERGRTADFDRLGTIQSGDLLACTGLLGHTRNGTGSLLVRHWRLQAKSLHPLPWSHVDDPRSRSANRAADLITHPDDLIAIRQRAAAVGAIRDLLQRRDFLEVETPILQTVHGGAQARPFRTRLNGSGRELSLRIAPELYLKRLLVAGSGPVFEIGRNFRNEGIDGSHNPEFTSLEAYLPGGDYRTMMELARELIIAAAVAVHQKPVLWLPPAGNRCGDPAEVVDIGRPWPVVPMVDAVSAALGRVVGMDSDPALLRSLAERHQIAQLPADAGNGAVLEALYSKLVEPNTSQPTFYIDFPQETSPLTRPHRLDPGLVERWDLVAAGMEIGTAYTELTDPIDQRQRLTEQSLRAVAGDPEAMEVDEDFLRSLELGMPPTGGLGLGVDRVVMLLTNRPIRSVLAFPFSRSARSA</sequence>
<dbReference type="InterPro" id="IPR006195">
    <property type="entry name" value="aa-tRNA-synth_II"/>
</dbReference>
<keyword evidence="8" id="KW-0472">Membrane</keyword>
<dbReference type="GO" id="GO:0050071">
    <property type="term" value="F:phosphatidylglycerol lysyltransferase activity"/>
    <property type="evidence" value="ECO:0007669"/>
    <property type="project" value="UniProtKB-EC"/>
</dbReference>
<evidence type="ECO:0000256" key="7">
    <source>
        <dbReference type="ARBA" id="ARBA00023146"/>
    </source>
</evidence>
<dbReference type="Pfam" id="PF09924">
    <property type="entry name" value="LPG_synthase_C"/>
    <property type="match status" value="1"/>
</dbReference>
<gene>
    <name evidence="10" type="primary">lysX</name>
    <name evidence="10" type="ORF">FOE78_07270</name>
</gene>
<evidence type="ECO:0000256" key="2">
    <source>
        <dbReference type="ARBA" id="ARBA00022598"/>
    </source>
</evidence>
<proteinExistence type="predicted"/>
<dbReference type="InterPro" id="IPR012340">
    <property type="entry name" value="NA-bd_OB-fold"/>
</dbReference>
<keyword evidence="10" id="KW-0808">Transferase</keyword>
<dbReference type="InterPro" id="IPR045864">
    <property type="entry name" value="aa-tRNA-synth_II/BPL/LPL"/>
</dbReference>
<dbReference type="InterPro" id="IPR031553">
    <property type="entry name" value="tRNA-synt_2_TM"/>
</dbReference>
<evidence type="ECO:0000256" key="4">
    <source>
        <dbReference type="ARBA" id="ARBA00022741"/>
    </source>
</evidence>
<dbReference type="GO" id="GO:0005524">
    <property type="term" value="F:ATP binding"/>
    <property type="evidence" value="ECO:0007669"/>
    <property type="project" value="UniProtKB-KW"/>
</dbReference>
<dbReference type="OrthoDB" id="9801152at2"/>
<dbReference type="NCBIfam" id="NF002821">
    <property type="entry name" value="PRK02983.1"/>
    <property type="match status" value="1"/>
</dbReference>
<comment type="subcellular location">
    <subcellularLocation>
        <location evidence="1">Membrane</location>
        <topology evidence="1">Multi-pass membrane protein</topology>
    </subcellularLocation>
</comment>
<feature type="transmembrane region" description="Helical" evidence="8">
    <location>
        <begin position="119"/>
        <end position="138"/>
    </location>
</feature>
<dbReference type="RefSeq" id="WP_143985697.1">
    <property type="nucleotide sequence ID" value="NZ_CP041692.1"/>
</dbReference>
<dbReference type="InterPro" id="IPR004365">
    <property type="entry name" value="NA-bd_OB_tRNA"/>
</dbReference>
<dbReference type="SUPFAM" id="SSF50249">
    <property type="entry name" value="Nucleic acid-binding proteins"/>
    <property type="match status" value="1"/>
</dbReference>
<dbReference type="Gene3D" id="3.30.930.10">
    <property type="entry name" value="Bira Bifunctional Protein, Domain 2"/>
    <property type="match status" value="1"/>
</dbReference>
<dbReference type="GO" id="GO:0000049">
    <property type="term" value="F:tRNA binding"/>
    <property type="evidence" value="ECO:0007669"/>
    <property type="project" value="TreeGrafter"/>
</dbReference>
<dbReference type="Pfam" id="PF00152">
    <property type="entry name" value="tRNA-synt_2"/>
    <property type="match status" value="1"/>
</dbReference>
<keyword evidence="4" id="KW-0547">Nucleotide-binding</keyword>
<dbReference type="PRINTS" id="PR00982">
    <property type="entry name" value="TRNASYNTHLYS"/>
</dbReference>
<evidence type="ECO:0000313" key="11">
    <source>
        <dbReference type="Proteomes" id="UP000319263"/>
    </source>
</evidence>
<name>A0A516PX19_9ACTN</name>
<reference evidence="10 11" key="1">
    <citation type="submission" date="2019-07" db="EMBL/GenBank/DDBJ databases">
        <title>Microlunatus dokdonensis sp. nov. isolated from the rhizospheric soil of the wild plant Elymus tsukushiensis.</title>
        <authorList>
            <person name="Ghim S.-Y."/>
            <person name="Hwang Y.-J."/>
            <person name="Son J.-S."/>
            <person name="Shin J.-H."/>
        </authorList>
    </citation>
    <scope>NUCLEOTIDE SEQUENCE [LARGE SCALE GENOMIC DNA]</scope>
    <source>
        <strain evidence="10 11">KUDC0627</strain>
    </source>
</reference>
<evidence type="ECO:0000256" key="5">
    <source>
        <dbReference type="ARBA" id="ARBA00022840"/>
    </source>
</evidence>
<dbReference type="EMBL" id="CP041692">
    <property type="protein sequence ID" value="QDP95729.1"/>
    <property type="molecule type" value="Genomic_DNA"/>
</dbReference>
<dbReference type="GO" id="GO:0016020">
    <property type="term" value="C:membrane"/>
    <property type="evidence" value="ECO:0007669"/>
    <property type="project" value="UniProtKB-SubCell"/>
</dbReference>
<dbReference type="PANTHER" id="PTHR42918:SF15">
    <property type="entry name" value="LYSINE--TRNA LIGASE, CHLOROPLASTIC_MITOCHONDRIAL"/>
    <property type="match status" value="1"/>
</dbReference>